<evidence type="ECO:0000256" key="3">
    <source>
        <dbReference type="ARBA" id="ARBA00022448"/>
    </source>
</evidence>
<dbReference type="OrthoDB" id="18574at2759"/>
<dbReference type="EMBL" id="KZ269985">
    <property type="protein sequence ID" value="OZC10600.1"/>
    <property type="molecule type" value="Genomic_DNA"/>
</dbReference>
<dbReference type="PANTHER" id="PTHR24089">
    <property type="entry name" value="SOLUTE CARRIER FAMILY 25"/>
    <property type="match status" value="1"/>
</dbReference>
<dbReference type="Pfam" id="PF00153">
    <property type="entry name" value="Mito_carr"/>
    <property type="match status" value="3"/>
</dbReference>
<feature type="repeat" description="Solcar" evidence="7">
    <location>
        <begin position="134"/>
        <end position="220"/>
    </location>
</feature>
<protein>
    <recommendedName>
        <fullName evidence="11">Mitochondrial thiamine pyrophosphate carrier</fullName>
    </recommendedName>
</protein>
<dbReference type="PROSITE" id="PS50920">
    <property type="entry name" value="SOLCAR"/>
    <property type="match status" value="3"/>
</dbReference>
<dbReference type="AlphaFoldDB" id="A0A238C0R5"/>
<dbReference type="GO" id="GO:0055085">
    <property type="term" value="P:transmembrane transport"/>
    <property type="evidence" value="ECO:0007669"/>
    <property type="project" value="InterPro"/>
</dbReference>
<dbReference type="InterPro" id="IPR018108">
    <property type="entry name" value="MCP_transmembrane"/>
</dbReference>
<reference evidence="9 10" key="1">
    <citation type="submission" date="2015-12" db="EMBL/GenBank/DDBJ databases">
        <title>Draft genome of the nematode, Onchocerca flexuosa.</title>
        <authorList>
            <person name="Mitreva M."/>
        </authorList>
    </citation>
    <scope>NUCLEOTIDE SEQUENCE [LARGE SCALE GENOMIC DNA]</scope>
    <source>
        <strain evidence="9">Red Deer</strain>
    </source>
</reference>
<sequence length="324" mass="36387">MIGYGTYELTSLEYGIAGLITGISTRFLIQPLDVLKIRFQILPGNLTVIACFPFQSLCMLLFKVQREPTFGKTRGRYHGIVQACSRIYKDEGLMAFWKGHIPAQGLSVVYGVVQFSTFECLTGQALRYPYANENRRVTDIVCGALAGCAAMTSAMPFDVIRTRLVVQNQHKVYDGTLHAIMSIWNSEGFHGFFRGFTPSLVQIAPFIGLQFCLYNAFSNTWERFPDYLESFGPLCCGALAGVISKSAIYPLDVVRHRLQAHGFDRFKKSPWHSMCSTIAVILRDEKVIGLFKGLWPSQLKAACSSGLSFMFYELCLKVMRDLKL</sequence>
<dbReference type="Gene3D" id="1.50.40.10">
    <property type="entry name" value="Mitochondrial carrier domain"/>
    <property type="match status" value="1"/>
</dbReference>
<dbReference type="Proteomes" id="UP000242913">
    <property type="component" value="Unassembled WGS sequence"/>
</dbReference>
<evidence type="ECO:0000256" key="7">
    <source>
        <dbReference type="PROSITE-ProRule" id="PRU00282"/>
    </source>
</evidence>
<accession>A0A238C0R5</accession>
<dbReference type="GO" id="GO:0016020">
    <property type="term" value="C:membrane"/>
    <property type="evidence" value="ECO:0007669"/>
    <property type="project" value="UniProtKB-SubCell"/>
</dbReference>
<evidence type="ECO:0008006" key="11">
    <source>
        <dbReference type="Google" id="ProtNLM"/>
    </source>
</evidence>
<keyword evidence="4 7" id="KW-0812">Transmembrane</keyword>
<dbReference type="SUPFAM" id="SSF103506">
    <property type="entry name" value="Mitochondrial carrier"/>
    <property type="match status" value="1"/>
</dbReference>
<evidence type="ECO:0000313" key="10">
    <source>
        <dbReference type="Proteomes" id="UP000242913"/>
    </source>
</evidence>
<evidence type="ECO:0000256" key="8">
    <source>
        <dbReference type="RuleBase" id="RU000488"/>
    </source>
</evidence>
<evidence type="ECO:0000256" key="4">
    <source>
        <dbReference type="ARBA" id="ARBA00022692"/>
    </source>
</evidence>
<dbReference type="InterPro" id="IPR002067">
    <property type="entry name" value="MCP"/>
</dbReference>
<evidence type="ECO:0000313" key="9">
    <source>
        <dbReference type="EMBL" id="OZC10600.1"/>
    </source>
</evidence>
<proteinExistence type="inferred from homology"/>
<gene>
    <name evidence="9" type="ORF">X798_02349</name>
</gene>
<evidence type="ECO:0000256" key="6">
    <source>
        <dbReference type="ARBA" id="ARBA00023136"/>
    </source>
</evidence>
<organism evidence="9 10">
    <name type="scientific">Onchocerca flexuosa</name>
    <dbReference type="NCBI Taxonomy" id="387005"/>
    <lineage>
        <taxon>Eukaryota</taxon>
        <taxon>Metazoa</taxon>
        <taxon>Ecdysozoa</taxon>
        <taxon>Nematoda</taxon>
        <taxon>Chromadorea</taxon>
        <taxon>Rhabditida</taxon>
        <taxon>Spirurina</taxon>
        <taxon>Spiruromorpha</taxon>
        <taxon>Filarioidea</taxon>
        <taxon>Onchocercidae</taxon>
        <taxon>Onchocerca</taxon>
    </lineage>
</organism>
<comment type="similarity">
    <text evidence="2 8">Belongs to the mitochondrial carrier (TC 2.A.29) family.</text>
</comment>
<evidence type="ECO:0000256" key="5">
    <source>
        <dbReference type="ARBA" id="ARBA00022737"/>
    </source>
</evidence>
<evidence type="ECO:0000256" key="1">
    <source>
        <dbReference type="ARBA" id="ARBA00004141"/>
    </source>
</evidence>
<name>A0A238C0R5_9BILA</name>
<comment type="subcellular location">
    <subcellularLocation>
        <location evidence="1">Membrane</location>
        <topology evidence="1">Multi-pass membrane protein</topology>
    </subcellularLocation>
</comment>
<keyword evidence="5" id="KW-0677">Repeat</keyword>
<keyword evidence="3 8" id="KW-0813">Transport</keyword>
<dbReference type="InterPro" id="IPR023395">
    <property type="entry name" value="MCP_dom_sf"/>
</dbReference>
<feature type="repeat" description="Solcar" evidence="7">
    <location>
        <begin position="228"/>
        <end position="318"/>
    </location>
</feature>
<feature type="repeat" description="Solcar" evidence="7">
    <location>
        <begin position="9"/>
        <end position="124"/>
    </location>
</feature>
<keyword evidence="6 7" id="KW-0472">Membrane</keyword>
<dbReference type="PRINTS" id="PR00926">
    <property type="entry name" value="MITOCARRIER"/>
</dbReference>
<evidence type="ECO:0000256" key="2">
    <source>
        <dbReference type="ARBA" id="ARBA00006375"/>
    </source>
</evidence>
<keyword evidence="10" id="KW-1185">Reference proteome</keyword>